<evidence type="ECO:0000259" key="1">
    <source>
        <dbReference type="Pfam" id="PF04248"/>
    </source>
</evidence>
<evidence type="ECO:0000313" key="2">
    <source>
        <dbReference type="EMBL" id="MFD1534584.1"/>
    </source>
</evidence>
<comment type="caution">
    <text evidence="2">The sequence shown here is derived from an EMBL/GenBank/DDBJ whole genome shotgun (WGS) entry which is preliminary data.</text>
</comment>
<dbReference type="InterPro" id="IPR007361">
    <property type="entry name" value="DUF427"/>
</dbReference>
<organism evidence="2 3">
    <name type="scientific">Pseudonocardia aurantiaca</name>
    <dbReference type="NCBI Taxonomy" id="75290"/>
    <lineage>
        <taxon>Bacteria</taxon>
        <taxon>Bacillati</taxon>
        <taxon>Actinomycetota</taxon>
        <taxon>Actinomycetes</taxon>
        <taxon>Pseudonocardiales</taxon>
        <taxon>Pseudonocardiaceae</taxon>
        <taxon>Pseudonocardia</taxon>
    </lineage>
</organism>
<protein>
    <submittedName>
        <fullName evidence="2">DUF427 domain-containing protein</fullName>
    </submittedName>
</protein>
<name>A0ABW4FWW2_9PSEU</name>
<sequence length="273" mass="30195">MAVQMSTQLMKVVGVLRYEPIAKRIRGLVGGEVVVDSTGALLVWEPRRVVPSYAVPGGDVLGELVPAHTTEVSGRPVRLAPGWPSVYDPSTAFALHTAEGEALTLRSGDGELEGAAFRPADPDLSQYVVLDFDAIDTWLEEDEEVVAHPRDPFHRVDVRRSSRYVRIQRDGQLLAESKRPNLVFETALPVRSYLPPEDVRLDLLEPSPTRTACPYKGQASYLSFPPEAPDIAWMYERPLPDAVQLTGLVAFFDEHVDVTVDGEARVRPVSLWS</sequence>
<dbReference type="PANTHER" id="PTHR34310">
    <property type="entry name" value="DUF427 DOMAIN PROTEIN (AFU_ORTHOLOGUE AFUA_3G02220)"/>
    <property type="match status" value="1"/>
</dbReference>
<accession>A0ABW4FWW2</accession>
<keyword evidence="3" id="KW-1185">Reference proteome</keyword>
<proteinExistence type="predicted"/>
<gene>
    <name evidence="2" type="ORF">ACFSCY_34720</name>
</gene>
<dbReference type="EMBL" id="JBHUCP010000038">
    <property type="protein sequence ID" value="MFD1534584.1"/>
    <property type="molecule type" value="Genomic_DNA"/>
</dbReference>
<feature type="domain" description="DUF427" evidence="1">
    <location>
        <begin position="165"/>
        <end position="253"/>
    </location>
</feature>
<dbReference type="Proteomes" id="UP001597145">
    <property type="component" value="Unassembled WGS sequence"/>
</dbReference>
<reference evidence="3" key="1">
    <citation type="journal article" date="2019" name="Int. J. Syst. Evol. Microbiol.">
        <title>The Global Catalogue of Microorganisms (GCM) 10K type strain sequencing project: providing services to taxonomists for standard genome sequencing and annotation.</title>
        <authorList>
            <consortium name="The Broad Institute Genomics Platform"/>
            <consortium name="The Broad Institute Genome Sequencing Center for Infectious Disease"/>
            <person name="Wu L."/>
            <person name="Ma J."/>
        </authorList>
    </citation>
    <scope>NUCLEOTIDE SEQUENCE [LARGE SCALE GENOMIC DNA]</scope>
    <source>
        <strain evidence="3">JCM 12165</strain>
    </source>
</reference>
<dbReference type="Gene3D" id="2.170.150.40">
    <property type="entry name" value="Domain of unknown function (DUF427)"/>
    <property type="match status" value="1"/>
</dbReference>
<dbReference type="Pfam" id="PF04248">
    <property type="entry name" value="NTP_transf_9"/>
    <property type="match status" value="1"/>
</dbReference>
<dbReference type="PANTHER" id="PTHR34310:SF9">
    <property type="entry name" value="BLR5716 PROTEIN"/>
    <property type="match status" value="1"/>
</dbReference>
<dbReference type="RefSeq" id="WP_343981198.1">
    <property type="nucleotide sequence ID" value="NZ_BAAAJG010000013.1"/>
</dbReference>
<evidence type="ECO:0000313" key="3">
    <source>
        <dbReference type="Proteomes" id="UP001597145"/>
    </source>
</evidence>
<dbReference type="InterPro" id="IPR038694">
    <property type="entry name" value="DUF427_sf"/>
</dbReference>